<evidence type="ECO:0000313" key="2">
    <source>
        <dbReference type="EMBL" id="POG58916.1"/>
    </source>
</evidence>
<reference evidence="2 3" key="1">
    <citation type="journal article" date="2013" name="Proc. Natl. Acad. Sci. U.S.A.">
        <title>Genome of an arbuscular mycorrhizal fungus provides insight into the oldest plant symbiosis.</title>
        <authorList>
            <person name="Tisserant E."/>
            <person name="Malbreil M."/>
            <person name="Kuo A."/>
            <person name="Kohler A."/>
            <person name="Symeonidi A."/>
            <person name="Balestrini R."/>
            <person name="Charron P."/>
            <person name="Duensing N."/>
            <person name="Frei Dit Frey N."/>
            <person name="Gianinazzi-Pearson V."/>
            <person name="Gilbert L.B."/>
            <person name="Handa Y."/>
            <person name="Herr J.R."/>
            <person name="Hijri M."/>
            <person name="Koul R."/>
            <person name="Kawaguchi M."/>
            <person name="Krajinski F."/>
            <person name="Lammers P.J."/>
            <person name="Masclaux F.G."/>
            <person name="Murat C."/>
            <person name="Morin E."/>
            <person name="Ndikumana S."/>
            <person name="Pagni M."/>
            <person name="Petitpierre D."/>
            <person name="Requena N."/>
            <person name="Rosikiewicz P."/>
            <person name="Riley R."/>
            <person name="Saito K."/>
            <person name="San Clemente H."/>
            <person name="Shapiro H."/>
            <person name="van Tuinen D."/>
            <person name="Becard G."/>
            <person name="Bonfante P."/>
            <person name="Paszkowski U."/>
            <person name="Shachar-Hill Y.Y."/>
            <person name="Tuskan G.A."/>
            <person name="Young P.W."/>
            <person name="Sanders I.R."/>
            <person name="Henrissat B."/>
            <person name="Rensing S.A."/>
            <person name="Grigoriev I.V."/>
            <person name="Corradi N."/>
            <person name="Roux C."/>
            <person name="Martin F."/>
        </authorList>
    </citation>
    <scope>NUCLEOTIDE SEQUENCE [LARGE SCALE GENOMIC DNA]</scope>
    <source>
        <strain evidence="2 3">DAOM 197198</strain>
    </source>
</reference>
<gene>
    <name evidence="2" type="ORF">GLOIN_2v1726684</name>
</gene>
<organism evidence="2 3">
    <name type="scientific">Rhizophagus irregularis (strain DAOM 181602 / DAOM 197198 / MUCL 43194)</name>
    <name type="common">Arbuscular mycorrhizal fungus</name>
    <name type="synonym">Glomus intraradices</name>
    <dbReference type="NCBI Taxonomy" id="747089"/>
    <lineage>
        <taxon>Eukaryota</taxon>
        <taxon>Fungi</taxon>
        <taxon>Fungi incertae sedis</taxon>
        <taxon>Mucoromycota</taxon>
        <taxon>Glomeromycotina</taxon>
        <taxon>Glomeromycetes</taxon>
        <taxon>Glomerales</taxon>
        <taxon>Glomeraceae</taxon>
        <taxon>Rhizophagus</taxon>
    </lineage>
</organism>
<protein>
    <submittedName>
        <fullName evidence="2">Uncharacterized protein</fullName>
    </submittedName>
</protein>
<dbReference type="EMBL" id="AUPC02000487">
    <property type="protein sequence ID" value="POG58916.1"/>
    <property type="molecule type" value="Genomic_DNA"/>
</dbReference>
<accession>A0A2P4P0J3</accession>
<feature type="transmembrane region" description="Helical" evidence="1">
    <location>
        <begin position="39"/>
        <end position="58"/>
    </location>
</feature>
<keyword evidence="1" id="KW-0472">Membrane</keyword>
<keyword evidence="1" id="KW-0812">Transmembrane</keyword>
<name>A0A2P4P0J3_RHIID</name>
<keyword evidence="3" id="KW-1185">Reference proteome</keyword>
<dbReference type="Proteomes" id="UP000018888">
    <property type="component" value="Unassembled WGS sequence"/>
</dbReference>
<dbReference type="AlphaFoldDB" id="A0A2P4P0J3"/>
<feature type="transmembrane region" description="Helical" evidence="1">
    <location>
        <begin position="6"/>
        <end position="27"/>
    </location>
</feature>
<sequence length="65" mass="8251">MLYYYYTILFLTIFNYCYISNLIFFLKKKVFKCYIYIRFVYNFLSIFVFLYVFFYKIVSSWLLVS</sequence>
<evidence type="ECO:0000313" key="3">
    <source>
        <dbReference type="Proteomes" id="UP000018888"/>
    </source>
</evidence>
<evidence type="ECO:0000256" key="1">
    <source>
        <dbReference type="SAM" id="Phobius"/>
    </source>
</evidence>
<keyword evidence="1" id="KW-1133">Transmembrane helix</keyword>
<reference evidence="2 3" key="2">
    <citation type="journal article" date="2018" name="New Phytol.">
        <title>High intraspecific genome diversity in the model arbuscular mycorrhizal symbiont Rhizophagus irregularis.</title>
        <authorList>
            <person name="Chen E.C.H."/>
            <person name="Morin E."/>
            <person name="Beaudet D."/>
            <person name="Noel J."/>
            <person name="Yildirir G."/>
            <person name="Ndikumana S."/>
            <person name="Charron P."/>
            <person name="St-Onge C."/>
            <person name="Giorgi J."/>
            <person name="Kruger M."/>
            <person name="Marton T."/>
            <person name="Ropars J."/>
            <person name="Grigoriev I.V."/>
            <person name="Hainaut M."/>
            <person name="Henrissat B."/>
            <person name="Roux C."/>
            <person name="Martin F."/>
            <person name="Corradi N."/>
        </authorList>
    </citation>
    <scope>NUCLEOTIDE SEQUENCE [LARGE SCALE GENOMIC DNA]</scope>
    <source>
        <strain evidence="2 3">DAOM 197198</strain>
    </source>
</reference>
<comment type="caution">
    <text evidence="2">The sequence shown here is derived from an EMBL/GenBank/DDBJ whole genome shotgun (WGS) entry which is preliminary data.</text>
</comment>
<proteinExistence type="predicted"/>